<comment type="caution">
    <text evidence="3">The sequence shown here is derived from an EMBL/GenBank/DDBJ whole genome shotgun (WGS) entry which is preliminary data.</text>
</comment>
<dbReference type="Gene3D" id="3.30.1340.30">
    <property type="match status" value="1"/>
</dbReference>
<evidence type="ECO:0000259" key="2">
    <source>
        <dbReference type="PROSITE" id="PS50914"/>
    </source>
</evidence>
<feature type="signal peptide" evidence="1">
    <location>
        <begin position="1"/>
        <end position="19"/>
    </location>
</feature>
<evidence type="ECO:0000313" key="4">
    <source>
        <dbReference type="Proteomes" id="UP000185911"/>
    </source>
</evidence>
<protein>
    <submittedName>
        <fullName evidence="3">Transport associated protein</fullName>
    </submittedName>
</protein>
<name>A0A1Q8YA32_9BURK</name>
<dbReference type="InterPro" id="IPR051686">
    <property type="entry name" value="Lipoprotein_DolP"/>
</dbReference>
<dbReference type="InterPro" id="IPR014004">
    <property type="entry name" value="Transpt-assoc_nodulatn_dom_bac"/>
</dbReference>
<proteinExistence type="predicted"/>
<organism evidence="3 4">
    <name type="scientific">Rhodoferax antarcticus ANT.BR</name>
    <dbReference type="NCBI Taxonomy" id="1111071"/>
    <lineage>
        <taxon>Bacteria</taxon>
        <taxon>Pseudomonadati</taxon>
        <taxon>Pseudomonadota</taxon>
        <taxon>Betaproteobacteria</taxon>
        <taxon>Burkholderiales</taxon>
        <taxon>Comamonadaceae</taxon>
        <taxon>Rhodoferax</taxon>
    </lineage>
</organism>
<feature type="chain" id="PRO_5012254840" evidence="1">
    <location>
        <begin position="20"/>
        <end position="104"/>
    </location>
</feature>
<dbReference type="Proteomes" id="UP000185911">
    <property type="component" value="Unassembled WGS sequence"/>
</dbReference>
<dbReference type="PROSITE" id="PS51257">
    <property type="entry name" value="PROKAR_LIPOPROTEIN"/>
    <property type="match status" value="1"/>
</dbReference>
<sequence length="104" mass="10747">MNMKLALAAVMTAATLLTATGCAVSRGQQSVGAYVDDAGITTLVKSRMAESKLVSASSISVETLNGVVMLSGFAKSNTEKSEAERIARGVNNVTSVKNEIAVRP</sequence>
<dbReference type="PANTHER" id="PTHR34606:SF16">
    <property type="entry name" value="BON DOMAIN-CONTAINING PROTEIN"/>
    <property type="match status" value="1"/>
</dbReference>
<dbReference type="AlphaFoldDB" id="A0A1Q8YA32"/>
<evidence type="ECO:0000256" key="1">
    <source>
        <dbReference type="SAM" id="SignalP"/>
    </source>
</evidence>
<dbReference type="PROSITE" id="PS50914">
    <property type="entry name" value="BON"/>
    <property type="match status" value="1"/>
</dbReference>
<accession>A0A1Q8YA32</accession>
<keyword evidence="4" id="KW-1185">Reference proteome</keyword>
<gene>
    <name evidence="3" type="ORF">BLL52_3679</name>
</gene>
<dbReference type="STRING" id="81479.RA876_12265"/>
<reference evidence="3 4" key="1">
    <citation type="submission" date="2017-01" db="EMBL/GenBank/DDBJ databases">
        <title>Genome sequence of Rhodoferax antarcticus ANT.BR, a psychrophilic purple nonsulfur bacterium from an Antarctic microbial mat.</title>
        <authorList>
            <person name="Baker J."/>
            <person name="Riester C."/>
            <person name="Skinner B."/>
            <person name="Newell A."/>
            <person name="Swingley W."/>
            <person name="Madigan M."/>
            <person name="Jung D."/>
            <person name="Asao M."/>
            <person name="Chen M."/>
            <person name="Loughlin P."/>
            <person name="Pan H."/>
            <person name="Lin S."/>
            <person name="Li N."/>
            <person name="Shaw J."/>
            <person name="Prado M."/>
            <person name="Sherman C."/>
            <person name="Li X."/>
            <person name="Tang J."/>
            <person name="Blankenship R."/>
            <person name="Zhao T."/>
            <person name="Touchman J."/>
            <person name="Sattley M."/>
        </authorList>
    </citation>
    <scope>NUCLEOTIDE SEQUENCE [LARGE SCALE GENOMIC DNA]</scope>
    <source>
        <strain evidence="3 4">ANT.BR</strain>
    </source>
</reference>
<keyword evidence="1" id="KW-0732">Signal</keyword>
<dbReference type="InterPro" id="IPR007055">
    <property type="entry name" value="BON_dom"/>
</dbReference>
<dbReference type="Pfam" id="PF04972">
    <property type="entry name" value="BON"/>
    <property type="match status" value="1"/>
</dbReference>
<dbReference type="PANTHER" id="PTHR34606">
    <property type="entry name" value="BON DOMAIN-CONTAINING PROTEIN"/>
    <property type="match status" value="1"/>
</dbReference>
<dbReference type="SMART" id="SM00749">
    <property type="entry name" value="BON"/>
    <property type="match status" value="1"/>
</dbReference>
<evidence type="ECO:0000313" key="3">
    <source>
        <dbReference type="EMBL" id="OLP04863.1"/>
    </source>
</evidence>
<dbReference type="EMBL" id="MSYM01000018">
    <property type="protein sequence ID" value="OLP04863.1"/>
    <property type="molecule type" value="Genomic_DNA"/>
</dbReference>
<dbReference type="RefSeq" id="WP_075587795.1">
    <property type="nucleotide sequence ID" value="NZ_MSYM01000018.1"/>
</dbReference>
<feature type="domain" description="BON" evidence="2">
    <location>
        <begin position="36"/>
        <end position="104"/>
    </location>
</feature>